<dbReference type="SUPFAM" id="SSF49785">
    <property type="entry name" value="Galactose-binding domain-like"/>
    <property type="match status" value="1"/>
</dbReference>
<dbReference type="Gene3D" id="3.40.50.1820">
    <property type="entry name" value="alpha/beta hydrolase"/>
    <property type="match status" value="1"/>
</dbReference>
<reference evidence="4" key="1">
    <citation type="submission" date="2016-11" db="EMBL/GenBank/DDBJ databases">
        <authorList>
            <person name="Varghese N."/>
            <person name="Submissions S."/>
        </authorList>
    </citation>
    <scope>NUCLEOTIDE SEQUENCE [LARGE SCALE GENOMIC DNA]</scope>
    <source>
        <strain evidence="4">DSM 26899</strain>
    </source>
</reference>
<dbReference type="InterPro" id="IPR000383">
    <property type="entry name" value="Xaa-Pro-like_dom"/>
</dbReference>
<dbReference type="Pfam" id="PF08530">
    <property type="entry name" value="PepX_C"/>
    <property type="match status" value="1"/>
</dbReference>
<dbReference type="InterPro" id="IPR005674">
    <property type="entry name" value="CocE/Ser_esterase"/>
</dbReference>
<protein>
    <recommendedName>
        <fullName evidence="2">Xaa-Pro dipeptidyl-peptidase C-terminal domain-containing protein</fullName>
    </recommendedName>
</protein>
<proteinExistence type="predicted"/>
<keyword evidence="4" id="KW-1185">Reference proteome</keyword>
<organism evidence="3 4">
    <name type="scientific">Chryseobacterium polytrichastri</name>
    <dbReference type="NCBI Taxonomy" id="1302687"/>
    <lineage>
        <taxon>Bacteria</taxon>
        <taxon>Pseudomonadati</taxon>
        <taxon>Bacteroidota</taxon>
        <taxon>Flavobacteriia</taxon>
        <taxon>Flavobacteriales</taxon>
        <taxon>Weeksellaceae</taxon>
        <taxon>Chryseobacterium group</taxon>
        <taxon>Chryseobacterium</taxon>
    </lineage>
</organism>
<evidence type="ECO:0000313" key="3">
    <source>
        <dbReference type="EMBL" id="SHM46245.1"/>
    </source>
</evidence>
<accession>A0A1M7IZW5</accession>
<evidence type="ECO:0000313" key="4">
    <source>
        <dbReference type="Proteomes" id="UP000184364"/>
    </source>
</evidence>
<dbReference type="OrthoDB" id="319764at2"/>
<dbReference type="AlphaFoldDB" id="A0A1M7IZW5"/>
<dbReference type="RefSeq" id="WP_073297350.1">
    <property type="nucleotide sequence ID" value="NZ_FRAV01000049.1"/>
</dbReference>
<name>A0A1M7IZW5_9FLAO</name>
<dbReference type="Gene3D" id="2.60.120.260">
    <property type="entry name" value="Galactose-binding domain-like"/>
    <property type="match status" value="1"/>
</dbReference>
<dbReference type="STRING" id="1302687.SAMN05444267_104914"/>
<feature type="domain" description="Xaa-Pro dipeptidyl-peptidase C-terminal" evidence="2">
    <location>
        <begin position="505"/>
        <end position="736"/>
    </location>
</feature>
<evidence type="ECO:0000259" key="2">
    <source>
        <dbReference type="SMART" id="SM00939"/>
    </source>
</evidence>
<dbReference type="Gene3D" id="1.10.3020.10">
    <property type="entry name" value="alpha-amino acid ester hydrolase ( Helical cap domain)"/>
    <property type="match status" value="1"/>
</dbReference>
<dbReference type="SUPFAM" id="SSF53474">
    <property type="entry name" value="alpha/beta-Hydrolases"/>
    <property type="match status" value="1"/>
</dbReference>
<dbReference type="GO" id="GO:0008239">
    <property type="term" value="F:dipeptidyl-peptidase activity"/>
    <property type="evidence" value="ECO:0007669"/>
    <property type="project" value="InterPro"/>
</dbReference>
<dbReference type="InterPro" id="IPR029058">
    <property type="entry name" value="AB_hydrolase_fold"/>
</dbReference>
<sequence>MKKFFIIYFIGLFSFTFSQKISLKEVSHAENLNAESIAKYLARKLEANYKEKDKAAYYDTLFRLNIINENYDLALSEIDSLRNIYIKINPALTMSTGSQFEIYINTVKRNPTEKDFDKVYEEEFRRKYNAASLKSQILFPQYFIYNEIQTKKEIDEIIKKSLKTDSIEVNDAITLCRRYNTYNVGKKTFVLGSRLVKELEKEEFIIYDSIKINTKNNNILTLSVVLSKKNKEQLQNTVLINTIYSDERNINDAKEFAVNGFAGVILNTRGKYLSPNSIEPFEHEAEDINEAISWIVKQSWSNGKVGMIGGSYLGFSQWAATKKFNPALKTIIPQAAVGIGTMDFPMKNNIFTSYALRWLNYVTNTKLTDYADFNNVEKWDSIYKNWYQSGKPFRELDSISGKSNVIFQKWLTHPNYDEYWKNMVPYKKDFSKINIPILTITGYYDSDQLGALYYFKEHQKYNQNANHYLIIGPYNHSGAQGNIQSNLKGYKIDSIANIDLNKICIEWFNYTLKDSKKPAFLKNKINYEVMGLNQWKSTNSINTFDKDNLKFYLENRNNNLLLSGLYSDSKDSSLLKIDYKDRSDADDLLKLKYDVVEDKIYNKNNLIFSTNTFEKPFEFSGNFSGKIKFSVNKKDVDLYAYLYELMPNGKYFLLSTYLGRASYNKNSEKRKLLTPNKKEVISINNNEFVSKRIEKGSKLVLVIGTVKSPFWQVNYGTGKDVSDETIADAKEPLEIKFYNDSYIEIPVLR</sequence>
<dbReference type="Pfam" id="PF02129">
    <property type="entry name" value="Peptidase_S15"/>
    <property type="match status" value="1"/>
</dbReference>
<dbReference type="InterPro" id="IPR008979">
    <property type="entry name" value="Galactose-bd-like_sf"/>
</dbReference>
<dbReference type="SMART" id="SM00939">
    <property type="entry name" value="PepX_C"/>
    <property type="match status" value="1"/>
</dbReference>
<dbReference type="EMBL" id="FRAV01000049">
    <property type="protein sequence ID" value="SHM46245.1"/>
    <property type="molecule type" value="Genomic_DNA"/>
</dbReference>
<evidence type="ECO:0000256" key="1">
    <source>
        <dbReference type="ARBA" id="ARBA00022801"/>
    </source>
</evidence>
<dbReference type="InterPro" id="IPR013736">
    <property type="entry name" value="Xaa-Pro_dipept_C"/>
</dbReference>
<keyword evidence="1" id="KW-0378">Hydrolase</keyword>
<dbReference type="Proteomes" id="UP000184364">
    <property type="component" value="Unassembled WGS sequence"/>
</dbReference>
<gene>
    <name evidence="3" type="ORF">SAMN05444267_104914</name>
</gene>
<dbReference type="NCBIfam" id="TIGR00976">
    <property type="entry name" value="CocE_NonD"/>
    <property type="match status" value="1"/>
</dbReference>